<organism evidence="4 5">
    <name type="scientific">Sphingomonas jatrophae</name>
    <dbReference type="NCBI Taxonomy" id="1166337"/>
    <lineage>
        <taxon>Bacteria</taxon>
        <taxon>Pseudomonadati</taxon>
        <taxon>Pseudomonadota</taxon>
        <taxon>Alphaproteobacteria</taxon>
        <taxon>Sphingomonadales</taxon>
        <taxon>Sphingomonadaceae</taxon>
        <taxon>Sphingomonas</taxon>
    </lineage>
</organism>
<keyword evidence="5" id="KW-1185">Reference proteome</keyword>
<dbReference type="Proteomes" id="UP000198824">
    <property type="component" value="Unassembled WGS sequence"/>
</dbReference>
<protein>
    <submittedName>
        <fullName evidence="4">Hemolysin activation/secretion protein</fullName>
    </submittedName>
</protein>
<dbReference type="Pfam" id="PF03865">
    <property type="entry name" value="ShlB"/>
    <property type="match status" value="1"/>
</dbReference>
<feature type="domain" description="Haemolysin activator HlyB C-terminal" evidence="3">
    <location>
        <begin position="244"/>
        <end position="552"/>
    </location>
</feature>
<name>A0A1I6LKN9_9SPHN</name>
<evidence type="ECO:0000313" key="4">
    <source>
        <dbReference type="EMBL" id="SFS03951.1"/>
    </source>
</evidence>
<feature type="region of interest" description="Disordered" evidence="1">
    <location>
        <begin position="34"/>
        <end position="55"/>
    </location>
</feature>
<dbReference type="STRING" id="1166337.SAMN05192580_2854"/>
<dbReference type="InterPro" id="IPR051544">
    <property type="entry name" value="TPS_OM_transporter"/>
</dbReference>
<gene>
    <name evidence="4" type="ORF">SAMN05192580_2854</name>
</gene>
<dbReference type="GO" id="GO:0008320">
    <property type="term" value="F:protein transmembrane transporter activity"/>
    <property type="evidence" value="ECO:0007669"/>
    <property type="project" value="TreeGrafter"/>
</dbReference>
<reference evidence="4 5" key="1">
    <citation type="submission" date="2016-10" db="EMBL/GenBank/DDBJ databases">
        <authorList>
            <person name="de Groot N.N."/>
        </authorList>
    </citation>
    <scope>NUCLEOTIDE SEQUENCE [LARGE SCALE GENOMIC DNA]</scope>
    <source>
        <strain evidence="4 5">S5-249</strain>
    </source>
</reference>
<dbReference type="AlphaFoldDB" id="A0A1I6LKN9"/>
<dbReference type="Gene3D" id="2.40.160.50">
    <property type="entry name" value="membrane protein fhac: a member of the omp85/tpsb transporter family"/>
    <property type="match status" value="1"/>
</dbReference>
<dbReference type="GO" id="GO:0098046">
    <property type="term" value="C:type V protein secretion system complex"/>
    <property type="evidence" value="ECO:0007669"/>
    <property type="project" value="TreeGrafter"/>
</dbReference>
<evidence type="ECO:0000256" key="1">
    <source>
        <dbReference type="SAM" id="MobiDB-lite"/>
    </source>
</evidence>
<evidence type="ECO:0000313" key="5">
    <source>
        <dbReference type="Proteomes" id="UP000198824"/>
    </source>
</evidence>
<evidence type="ECO:0000259" key="3">
    <source>
        <dbReference type="Pfam" id="PF03865"/>
    </source>
</evidence>
<keyword evidence="2" id="KW-0732">Signal</keyword>
<proteinExistence type="predicted"/>
<feature type="signal peptide" evidence="2">
    <location>
        <begin position="1"/>
        <end position="24"/>
    </location>
</feature>
<dbReference type="PANTHER" id="PTHR34597">
    <property type="entry name" value="SLR1661 PROTEIN"/>
    <property type="match status" value="1"/>
</dbReference>
<dbReference type="GO" id="GO:0046819">
    <property type="term" value="P:protein secretion by the type V secretion system"/>
    <property type="evidence" value="ECO:0007669"/>
    <property type="project" value="TreeGrafter"/>
</dbReference>
<dbReference type="EMBL" id="FOZG01000002">
    <property type="protein sequence ID" value="SFS03951.1"/>
    <property type="molecule type" value="Genomic_DNA"/>
</dbReference>
<dbReference type="PANTHER" id="PTHR34597:SF6">
    <property type="entry name" value="BLR6126 PROTEIN"/>
    <property type="match status" value="1"/>
</dbReference>
<evidence type="ECO:0000256" key="2">
    <source>
        <dbReference type="SAM" id="SignalP"/>
    </source>
</evidence>
<dbReference type="InterPro" id="IPR005565">
    <property type="entry name" value="Hemolysn_activator_HlyB_C"/>
</dbReference>
<accession>A0A1I6LKN9</accession>
<sequence>MLFRVPAARMSAGLAMCLAGPVLAQAPLAPPPGLGAVQATPTPQQLDLPKPDPATAAPRIRVEADAAVPTAPCPLANYDIQVQIRSIDFVGPSVLSEGGQPSPTPLAPEIRTLLADIASATPPGSQPVKIVCDIRDKAAARLRAAGYVASVQIPPQRIEDGALRLEVVTAKIVEVRVRGDAGPYRDVLAARIEQLKALTPLNERDAERVLLLAGDIPGLDVQLALRPANAQPGEVIGELTVVYKRFSLLANVQNYGSRQLGRETGYVRGELYGLTGAADVTYVGASSTFDFQEQIVAQAGHIMGLGSSGTTLAGSFTYAWSRPDVGELDLRSQSLIGGIELRMPITRSVNNNASMSGGFELIEQRTRVHANGSSSPLNRDKLRVAFLRMEASAGERRPDGADKWFLRGEVEVRQGLNVLKASRRAETKGGYTPSRFEGDPQASVVRGELDGIVGLGPIFSLYAGARAQYSSGPLLNFEEYSLGNLTFGRGYDPGANSADRAVAVRIEPRAKIFQSSEVRTDLFGFYDLVYIRNLDSNAIENRRTLDSFGGGLRIGWANRLLAEITYARPRDKALLIPGAKRAPDRLLLSITGQFSPTVK</sequence>
<feature type="chain" id="PRO_5011745503" evidence="2">
    <location>
        <begin position="25"/>
        <end position="599"/>
    </location>
</feature>